<reference evidence="2 3" key="1">
    <citation type="submission" date="2024-02" db="EMBL/GenBank/DDBJ databases">
        <title>Seven novel Bacillus-like species.</title>
        <authorList>
            <person name="Liu G."/>
        </authorList>
    </citation>
    <scope>NUCLEOTIDE SEQUENCE [LARGE SCALE GENOMIC DNA]</scope>
    <source>
        <strain evidence="2 3">FJAT-52991</strain>
    </source>
</reference>
<gene>
    <name evidence="2" type="ORF">WDJ61_10725</name>
</gene>
<evidence type="ECO:0000313" key="2">
    <source>
        <dbReference type="EMBL" id="WXB91743.1"/>
    </source>
</evidence>
<keyword evidence="1" id="KW-1133">Transmembrane helix</keyword>
<keyword evidence="3" id="KW-1185">Reference proteome</keyword>
<feature type="transmembrane region" description="Helical" evidence="1">
    <location>
        <begin position="76"/>
        <end position="94"/>
    </location>
</feature>
<proteinExistence type="predicted"/>
<keyword evidence="1" id="KW-0812">Transmembrane</keyword>
<sequence length="155" mass="17632">MTIKHLNLYAALGATIVFALIYSSFFLLGSFRPYSSTSIVAYSLNTLFIIFLVTFLCLTAHFFEIFLLKNKKQLRAIFYFLMGVLSGGMFSLVYLNYEFVYFFIILTTLTTVGSMMFYLIKTSLNSVTLQKILATSSLVVIPLVYLLSKYLYAVS</sequence>
<accession>A0ABZ2N2C5</accession>
<evidence type="ECO:0000313" key="3">
    <source>
        <dbReference type="Proteomes" id="UP001387364"/>
    </source>
</evidence>
<dbReference type="EMBL" id="CP147404">
    <property type="protein sequence ID" value="WXB91743.1"/>
    <property type="molecule type" value="Genomic_DNA"/>
</dbReference>
<feature type="transmembrane region" description="Helical" evidence="1">
    <location>
        <begin position="39"/>
        <end position="64"/>
    </location>
</feature>
<dbReference type="RefSeq" id="WP_338749536.1">
    <property type="nucleotide sequence ID" value="NZ_CP147404.1"/>
</dbReference>
<protein>
    <submittedName>
        <fullName evidence="2">Uncharacterized protein</fullName>
    </submittedName>
</protein>
<name>A0ABZ2N2C5_9BACI</name>
<keyword evidence="1" id="KW-0472">Membrane</keyword>
<organism evidence="2 3">
    <name type="scientific">Bacillus kandeliae</name>
    <dbReference type="NCBI Taxonomy" id="3129297"/>
    <lineage>
        <taxon>Bacteria</taxon>
        <taxon>Bacillati</taxon>
        <taxon>Bacillota</taxon>
        <taxon>Bacilli</taxon>
        <taxon>Bacillales</taxon>
        <taxon>Bacillaceae</taxon>
        <taxon>Bacillus</taxon>
    </lineage>
</organism>
<evidence type="ECO:0000256" key="1">
    <source>
        <dbReference type="SAM" id="Phobius"/>
    </source>
</evidence>
<feature type="transmembrane region" description="Helical" evidence="1">
    <location>
        <begin position="132"/>
        <end position="152"/>
    </location>
</feature>
<feature type="transmembrane region" description="Helical" evidence="1">
    <location>
        <begin position="100"/>
        <end position="120"/>
    </location>
</feature>
<feature type="transmembrane region" description="Helical" evidence="1">
    <location>
        <begin position="7"/>
        <end position="27"/>
    </location>
</feature>
<dbReference type="Proteomes" id="UP001387364">
    <property type="component" value="Chromosome"/>
</dbReference>